<proteinExistence type="predicted"/>
<sequence>MKIIPCSHRLQTERRLFSEWTGIDSAATSYPLLAIVWGTMRLAGNEVSGSLRPERPLVIGVRLGGGVVFVGNCHLVDRSSGCYFIGEVWMIT</sequence>
<protein>
    <submittedName>
        <fullName evidence="1">Uncharacterized protein</fullName>
    </submittedName>
</protein>
<organism evidence="1 2">
    <name type="scientific">Caerostris extrusa</name>
    <name type="common">Bark spider</name>
    <name type="synonym">Caerostris bankana</name>
    <dbReference type="NCBI Taxonomy" id="172846"/>
    <lineage>
        <taxon>Eukaryota</taxon>
        <taxon>Metazoa</taxon>
        <taxon>Ecdysozoa</taxon>
        <taxon>Arthropoda</taxon>
        <taxon>Chelicerata</taxon>
        <taxon>Arachnida</taxon>
        <taxon>Araneae</taxon>
        <taxon>Araneomorphae</taxon>
        <taxon>Entelegynae</taxon>
        <taxon>Araneoidea</taxon>
        <taxon>Araneidae</taxon>
        <taxon>Caerostris</taxon>
    </lineage>
</organism>
<keyword evidence="2" id="KW-1185">Reference proteome</keyword>
<gene>
    <name evidence="1" type="ORF">CEXT_76821</name>
</gene>
<dbReference type="AlphaFoldDB" id="A0AAV4PN61"/>
<comment type="caution">
    <text evidence="1">The sequence shown here is derived from an EMBL/GenBank/DDBJ whole genome shotgun (WGS) entry which is preliminary data.</text>
</comment>
<dbReference type="EMBL" id="BPLR01004773">
    <property type="protein sequence ID" value="GIX97370.1"/>
    <property type="molecule type" value="Genomic_DNA"/>
</dbReference>
<dbReference type="Proteomes" id="UP001054945">
    <property type="component" value="Unassembled WGS sequence"/>
</dbReference>
<evidence type="ECO:0000313" key="2">
    <source>
        <dbReference type="Proteomes" id="UP001054945"/>
    </source>
</evidence>
<accession>A0AAV4PN61</accession>
<reference evidence="1 2" key="1">
    <citation type="submission" date="2021-06" db="EMBL/GenBank/DDBJ databases">
        <title>Caerostris extrusa draft genome.</title>
        <authorList>
            <person name="Kono N."/>
            <person name="Arakawa K."/>
        </authorList>
    </citation>
    <scope>NUCLEOTIDE SEQUENCE [LARGE SCALE GENOMIC DNA]</scope>
</reference>
<name>A0AAV4PN61_CAEEX</name>
<evidence type="ECO:0000313" key="1">
    <source>
        <dbReference type="EMBL" id="GIX97370.1"/>
    </source>
</evidence>